<feature type="domain" description="G" evidence="2">
    <location>
        <begin position="1"/>
        <end position="67"/>
    </location>
</feature>
<dbReference type="Pfam" id="PF01926">
    <property type="entry name" value="MMR_HSR1"/>
    <property type="match status" value="1"/>
</dbReference>
<dbReference type="Proteomes" id="UP001150266">
    <property type="component" value="Unassembled WGS sequence"/>
</dbReference>
<evidence type="ECO:0000313" key="4">
    <source>
        <dbReference type="Proteomes" id="UP001150266"/>
    </source>
</evidence>
<feature type="coiled-coil region" evidence="1">
    <location>
        <begin position="209"/>
        <end position="261"/>
    </location>
</feature>
<keyword evidence="4" id="KW-1185">Reference proteome</keyword>
<protein>
    <submittedName>
        <fullName evidence="3">P-loop containing nucleoside triphosphate hydrolase protein</fullName>
    </submittedName>
</protein>
<sequence>VMGGTGTGKSSFIRLLTNNSGVKIGNNLDSQTSDVQIFRFKDNVSGRNVVLVDTPGFDDSRNDITDTAVLKKIAEFLLSKYDEQRKLNGLVYLHRVSDPRFGGQASRNLKMFQNLCGTDAYGNIVVLTTFWDRVSSDEGLMREDQLKSTFFSNIVAGGARFMRHDRSTQSALEVIAHISTLAPTDVQIQEEIRISGKGLEDTAAGSVHREEVERVLAKHRQEIASLGNEINAIRQDNESLKKELEEEKAELQQRLERWESEKAELK</sequence>
<dbReference type="OrthoDB" id="8954335at2759"/>
<keyword evidence="1" id="KW-0175">Coiled coil</keyword>
<evidence type="ECO:0000313" key="3">
    <source>
        <dbReference type="EMBL" id="KAJ4490086.1"/>
    </source>
</evidence>
<dbReference type="SUPFAM" id="SSF52540">
    <property type="entry name" value="P-loop containing nucleoside triphosphate hydrolases"/>
    <property type="match status" value="1"/>
</dbReference>
<dbReference type="EMBL" id="JAOTPV010000001">
    <property type="protein sequence ID" value="KAJ4490086.1"/>
    <property type="molecule type" value="Genomic_DNA"/>
</dbReference>
<dbReference type="GO" id="GO:0016787">
    <property type="term" value="F:hydrolase activity"/>
    <property type="evidence" value="ECO:0007669"/>
    <property type="project" value="UniProtKB-KW"/>
</dbReference>
<reference evidence="3" key="1">
    <citation type="submission" date="2022-08" db="EMBL/GenBank/DDBJ databases">
        <title>A Global Phylogenomic Analysis of the Shiitake Genus Lentinula.</title>
        <authorList>
            <consortium name="DOE Joint Genome Institute"/>
            <person name="Sierra-Patev S."/>
            <person name="Min B."/>
            <person name="Naranjo-Ortiz M."/>
            <person name="Looney B."/>
            <person name="Konkel Z."/>
            <person name="Slot J.C."/>
            <person name="Sakamoto Y."/>
            <person name="Steenwyk J.L."/>
            <person name="Rokas A."/>
            <person name="Carro J."/>
            <person name="Camarero S."/>
            <person name="Ferreira P."/>
            <person name="Molpeceres G."/>
            <person name="Ruiz-Duenas F.J."/>
            <person name="Serrano A."/>
            <person name="Henrissat B."/>
            <person name="Drula E."/>
            <person name="Hughes K.W."/>
            <person name="Mata J.L."/>
            <person name="Ishikawa N.K."/>
            <person name="Vargas-Isla R."/>
            <person name="Ushijima S."/>
            <person name="Smith C.A."/>
            <person name="Ahrendt S."/>
            <person name="Andreopoulos W."/>
            <person name="He G."/>
            <person name="Labutti K."/>
            <person name="Lipzen A."/>
            <person name="Ng V."/>
            <person name="Riley R."/>
            <person name="Sandor L."/>
            <person name="Barry K."/>
            <person name="Martinez A.T."/>
            <person name="Xiao Y."/>
            <person name="Gibbons J.G."/>
            <person name="Terashima K."/>
            <person name="Grigoriev I.V."/>
            <person name="Hibbett D.S."/>
        </authorList>
    </citation>
    <scope>NUCLEOTIDE SEQUENCE</scope>
    <source>
        <strain evidence="3">JLM2183</strain>
    </source>
</reference>
<dbReference type="Gene3D" id="3.40.50.300">
    <property type="entry name" value="P-loop containing nucleotide triphosphate hydrolases"/>
    <property type="match status" value="1"/>
</dbReference>
<dbReference type="InterPro" id="IPR006073">
    <property type="entry name" value="GTP-bd"/>
</dbReference>
<name>A0A9W9AW69_9AGAR</name>
<keyword evidence="3" id="KW-0378">Hydrolase</keyword>
<organism evidence="3 4">
    <name type="scientific">Lentinula aciculospora</name>
    <dbReference type="NCBI Taxonomy" id="153920"/>
    <lineage>
        <taxon>Eukaryota</taxon>
        <taxon>Fungi</taxon>
        <taxon>Dikarya</taxon>
        <taxon>Basidiomycota</taxon>
        <taxon>Agaricomycotina</taxon>
        <taxon>Agaricomycetes</taxon>
        <taxon>Agaricomycetidae</taxon>
        <taxon>Agaricales</taxon>
        <taxon>Marasmiineae</taxon>
        <taxon>Omphalotaceae</taxon>
        <taxon>Lentinula</taxon>
    </lineage>
</organism>
<evidence type="ECO:0000259" key="2">
    <source>
        <dbReference type="Pfam" id="PF01926"/>
    </source>
</evidence>
<dbReference type="InterPro" id="IPR027417">
    <property type="entry name" value="P-loop_NTPase"/>
</dbReference>
<accession>A0A9W9AW69</accession>
<dbReference type="CDD" id="cd00882">
    <property type="entry name" value="Ras_like_GTPase"/>
    <property type="match status" value="1"/>
</dbReference>
<gene>
    <name evidence="3" type="ORF">J3R30DRAFT_3260440</name>
</gene>
<dbReference type="GO" id="GO:0005525">
    <property type="term" value="F:GTP binding"/>
    <property type="evidence" value="ECO:0007669"/>
    <property type="project" value="InterPro"/>
</dbReference>
<feature type="non-terminal residue" evidence="3">
    <location>
        <position position="1"/>
    </location>
</feature>
<comment type="caution">
    <text evidence="3">The sequence shown here is derived from an EMBL/GenBank/DDBJ whole genome shotgun (WGS) entry which is preliminary data.</text>
</comment>
<feature type="non-terminal residue" evidence="3">
    <location>
        <position position="266"/>
    </location>
</feature>
<dbReference type="AlphaFoldDB" id="A0A9W9AW69"/>
<evidence type="ECO:0000256" key="1">
    <source>
        <dbReference type="SAM" id="Coils"/>
    </source>
</evidence>
<proteinExistence type="predicted"/>